<reference evidence="1 2" key="1">
    <citation type="submission" date="2013-11" db="EMBL/GenBank/DDBJ databases">
        <title>Genome sequencing of Stegodyphus mimosarum.</title>
        <authorList>
            <person name="Bechsgaard J."/>
        </authorList>
    </citation>
    <scope>NUCLEOTIDE SEQUENCE [LARGE SCALE GENOMIC DNA]</scope>
</reference>
<dbReference type="AlphaFoldDB" id="A0A087TMQ0"/>
<name>A0A087TMQ0_STEMI</name>
<accession>A0A087TMQ0</accession>
<sequence>IFFLTGVPRQGGQNAYVNFPSTLHSTIFRFPHLQQLQKTGATRTGTHQCETQRRTESGWDSCARIPSSVKHA</sequence>
<dbReference type="EMBL" id="KK115932">
    <property type="protein sequence ID" value="KFM66389.1"/>
    <property type="molecule type" value="Genomic_DNA"/>
</dbReference>
<keyword evidence="2" id="KW-1185">Reference proteome</keyword>
<dbReference type="Proteomes" id="UP000054359">
    <property type="component" value="Unassembled WGS sequence"/>
</dbReference>
<feature type="non-terminal residue" evidence="1">
    <location>
        <position position="72"/>
    </location>
</feature>
<feature type="non-terminal residue" evidence="1">
    <location>
        <position position="1"/>
    </location>
</feature>
<evidence type="ECO:0000313" key="2">
    <source>
        <dbReference type="Proteomes" id="UP000054359"/>
    </source>
</evidence>
<protein>
    <submittedName>
        <fullName evidence="1">Uncharacterized protein</fullName>
    </submittedName>
</protein>
<gene>
    <name evidence="1" type="ORF">X975_10161</name>
</gene>
<organism evidence="1 2">
    <name type="scientific">Stegodyphus mimosarum</name>
    <name type="common">African social velvet spider</name>
    <dbReference type="NCBI Taxonomy" id="407821"/>
    <lineage>
        <taxon>Eukaryota</taxon>
        <taxon>Metazoa</taxon>
        <taxon>Ecdysozoa</taxon>
        <taxon>Arthropoda</taxon>
        <taxon>Chelicerata</taxon>
        <taxon>Arachnida</taxon>
        <taxon>Araneae</taxon>
        <taxon>Araneomorphae</taxon>
        <taxon>Entelegynae</taxon>
        <taxon>Eresoidea</taxon>
        <taxon>Eresidae</taxon>
        <taxon>Stegodyphus</taxon>
    </lineage>
</organism>
<proteinExistence type="predicted"/>
<evidence type="ECO:0000313" key="1">
    <source>
        <dbReference type="EMBL" id="KFM66389.1"/>
    </source>
</evidence>